<reference evidence="3" key="2">
    <citation type="submission" date="2024-04" db="EMBL/GenBank/DDBJ databases">
        <authorList>
            <person name="Chen Y."/>
            <person name="Shah S."/>
            <person name="Dougan E. K."/>
            <person name="Thang M."/>
            <person name="Chan C."/>
        </authorList>
    </citation>
    <scope>NUCLEOTIDE SEQUENCE [LARGE SCALE GENOMIC DNA]</scope>
</reference>
<evidence type="ECO:0000256" key="1">
    <source>
        <dbReference type="SAM" id="MobiDB-lite"/>
    </source>
</evidence>
<dbReference type="Proteomes" id="UP001152797">
    <property type="component" value="Unassembled WGS sequence"/>
</dbReference>
<dbReference type="InterPro" id="IPR016024">
    <property type="entry name" value="ARM-type_fold"/>
</dbReference>
<evidence type="ECO:0000313" key="2">
    <source>
        <dbReference type="EMBL" id="CAI3978542.1"/>
    </source>
</evidence>
<protein>
    <submittedName>
        <fullName evidence="2">Uncharacterized protein</fullName>
    </submittedName>
</protein>
<dbReference type="OrthoDB" id="10592228at2759"/>
<dbReference type="SUPFAM" id="SSF48371">
    <property type="entry name" value="ARM repeat"/>
    <property type="match status" value="1"/>
</dbReference>
<gene>
    <name evidence="2" type="ORF">C1SCF055_LOCUS6588</name>
</gene>
<comment type="caution">
    <text evidence="2">The sequence shown here is derived from an EMBL/GenBank/DDBJ whole genome shotgun (WGS) entry which is preliminary data.</text>
</comment>
<organism evidence="2">
    <name type="scientific">Cladocopium goreaui</name>
    <dbReference type="NCBI Taxonomy" id="2562237"/>
    <lineage>
        <taxon>Eukaryota</taxon>
        <taxon>Sar</taxon>
        <taxon>Alveolata</taxon>
        <taxon>Dinophyceae</taxon>
        <taxon>Suessiales</taxon>
        <taxon>Symbiodiniaceae</taxon>
        <taxon>Cladocopium</taxon>
    </lineage>
</organism>
<evidence type="ECO:0000313" key="4">
    <source>
        <dbReference type="Proteomes" id="UP001152797"/>
    </source>
</evidence>
<evidence type="ECO:0000313" key="3">
    <source>
        <dbReference type="EMBL" id="CAL1131917.1"/>
    </source>
</evidence>
<name>A0A9P1BS20_9DINO</name>
<dbReference type="AlphaFoldDB" id="A0A9P1BS20"/>
<keyword evidence="4" id="KW-1185">Reference proteome</keyword>
<feature type="compositionally biased region" description="Polar residues" evidence="1">
    <location>
        <begin position="91"/>
        <end position="102"/>
    </location>
</feature>
<feature type="region of interest" description="Disordered" evidence="1">
    <location>
        <begin position="89"/>
        <end position="111"/>
    </location>
</feature>
<dbReference type="InterPro" id="IPR011989">
    <property type="entry name" value="ARM-like"/>
</dbReference>
<dbReference type="EMBL" id="CAMXCT010000420">
    <property type="protein sequence ID" value="CAI3978542.1"/>
    <property type="molecule type" value="Genomic_DNA"/>
</dbReference>
<accession>A0A9P1BS20</accession>
<dbReference type="EMBL" id="CAMXCT030000420">
    <property type="protein sequence ID" value="CAL4765854.1"/>
    <property type="molecule type" value="Genomic_DNA"/>
</dbReference>
<sequence>MRGTIERLVFLLESSSGEVQAPACRALERIACASKTGMQALLVCEPLAALKELMESDEPALQLESTVLVANTIAFGGPHVEEVLKAGSMDETPSSAGGSPKSQARKKERRLPTWGQLESRKVNAACAMDRVEFLASTRNRFTEFRASEANEMRQAIRSRSTPSMYMRRTLSSSAEGAAEVLTKQNTTLTTAKTNVLRLEALNKFIVEKEKHTGGKKQEQAALSFARKSQPIVKPYPMYDELYNLPLRDPDRPREFPVSAATWRFC</sequence>
<dbReference type="EMBL" id="CAMXCT020000420">
    <property type="protein sequence ID" value="CAL1131917.1"/>
    <property type="molecule type" value="Genomic_DNA"/>
</dbReference>
<reference evidence="2" key="1">
    <citation type="submission" date="2022-10" db="EMBL/GenBank/DDBJ databases">
        <authorList>
            <person name="Chen Y."/>
            <person name="Dougan E. K."/>
            <person name="Chan C."/>
            <person name="Rhodes N."/>
            <person name="Thang M."/>
        </authorList>
    </citation>
    <scope>NUCLEOTIDE SEQUENCE</scope>
</reference>
<dbReference type="Gene3D" id="1.25.10.10">
    <property type="entry name" value="Leucine-rich Repeat Variant"/>
    <property type="match status" value="1"/>
</dbReference>
<proteinExistence type="predicted"/>